<feature type="non-terminal residue" evidence="3">
    <location>
        <position position="71"/>
    </location>
</feature>
<feature type="compositionally biased region" description="Low complexity" evidence="1">
    <location>
        <begin position="1"/>
        <end position="16"/>
    </location>
</feature>
<protein>
    <recommendedName>
        <fullName evidence="2">Period circadian protein homolog PER 1-3 bHLH-like domain-containing protein</fullName>
    </recommendedName>
</protein>
<feature type="region of interest" description="Disordered" evidence="1">
    <location>
        <begin position="1"/>
        <end position="30"/>
    </location>
</feature>
<dbReference type="Proteomes" id="UP001434883">
    <property type="component" value="Unassembled WGS sequence"/>
</dbReference>
<evidence type="ECO:0000259" key="2">
    <source>
        <dbReference type="Pfam" id="PF23170"/>
    </source>
</evidence>
<dbReference type="InterPro" id="IPR057310">
    <property type="entry name" value="PER1-3_bHLH"/>
</dbReference>
<evidence type="ECO:0000256" key="1">
    <source>
        <dbReference type="SAM" id="MobiDB-lite"/>
    </source>
</evidence>
<evidence type="ECO:0000313" key="3">
    <source>
        <dbReference type="EMBL" id="MEQ2212363.1"/>
    </source>
</evidence>
<dbReference type="Pfam" id="PF23170">
    <property type="entry name" value="bHLH_PER"/>
    <property type="match status" value="1"/>
</dbReference>
<gene>
    <name evidence="3" type="ORF">XENOCAPTIV_029755</name>
</gene>
<name>A0ABV0RY00_9TELE</name>
<feature type="domain" description="Period circadian protein homolog PER 1-3 bHLH-like" evidence="2">
    <location>
        <begin position="52"/>
        <end position="71"/>
    </location>
</feature>
<feature type="non-terminal residue" evidence="3">
    <location>
        <position position="1"/>
    </location>
</feature>
<dbReference type="EMBL" id="JAHRIN010059697">
    <property type="protein sequence ID" value="MEQ2212363.1"/>
    <property type="molecule type" value="Genomic_DNA"/>
</dbReference>
<accession>A0ABV0RY00</accession>
<proteinExistence type="predicted"/>
<comment type="caution">
    <text evidence="3">The sequence shown here is derived from an EMBL/GenBank/DDBJ whole genome shotgun (WGS) entry which is preliminary data.</text>
</comment>
<keyword evidence="4" id="KW-1185">Reference proteome</keyword>
<sequence>SNSHSPSPPSSFNAFSLVSSEQDNPSTSGCRLVPDSISAQHELSVYVFPVAPKKRSKGKSNTVNTLKYALR</sequence>
<reference evidence="3 4" key="1">
    <citation type="submission" date="2021-06" db="EMBL/GenBank/DDBJ databases">
        <authorList>
            <person name="Palmer J.M."/>
        </authorList>
    </citation>
    <scope>NUCLEOTIDE SEQUENCE [LARGE SCALE GENOMIC DNA]</scope>
    <source>
        <strain evidence="3 4">XC_2019</strain>
        <tissue evidence="3">Muscle</tissue>
    </source>
</reference>
<organism evidence="3 4">
    <name type="scientific">Xenoophorus captivus</name>
    <dbReference type="NCBI Taxonomy" id="1517983"/>
    <lineage>
        <taxon>Eukaryota</taxon>
        <taxon>Metazoa</taxon>
        <taxon>Chordata</taxon>
        <taxon>Craniata</taxon>
        <taxon>Vertebrata</taxon>
        <taxon>Euteleostomi</taxon>
        <taxon>Actinopterygii</taxon>
        <taxon>Neopterygii</taxon>
        <taxon>Teleostei</taxon>
        <taxon>Neoteleostei</taxon>
        <taxon>Acanthomorphata</taxon>
        <taxon>Ovalentaria</taxon>
        <taxon>Atherinomorphae</taxon>
        <taxon>Cyprinodontiformes</taxon>
        <taxon>Goodeidae</taxon>
        <taxon>Xenoophorus</taxon>
    </lineage>
</organism>
<feature type="compositionally biased region" description="Polar residues" evidence="1">
    <location>
        <begin position="17"/>
        <end position="29"/>
    </location>
</feature>
<evidence type="ECO:0000313" key="4">
    <source>
        <dbReference type="Proteomes" id="UP001434883"/>
    </source>
</evidence>